<accession>A0A518CYZ2</accession>
<protein>
    <recommendedName>
        <fullName evidence="2">Pyrrolo-quinoline quinone repeat domain-containing protein</fullName>
    </recommendedName>
</protein>
<dbReference type="EMBL" id="CP036290">
    <property type="protein sequence ID" value="QDU84451.1"/>
    <property type="molecule type" value="Genomic_DNA"/>
</dbReference>
<keyword evidence="4" id="KW-1185">Reference proteome</keyword>
<reference evidence="3 4" key="1">
    <citation type="submission" date="2019-02" db="EMBL/GenBank/DDBJ databases">
        <title>Deep-cultivation of Planctomycetes and their phenomic and genomic characterization uncovers novel biology.</title>
        <authorList>
            <person name="Wiegand S."/>
            <person name="Jogler M."/>
            <person name="Boedeker C."/>
            <person name="Pinto D."/>
            <person name="Vollmers J."/>
            <person name="Rivas-Marin E."/>
            <person name="Kohn T."/>
            <person name="Peeters S.H."/>
            <person name="Heuer A."/>
            <person name="Rast P."/>
            <person name="Oberbeckmann S."/>
            <person name="Bunk B."/>
            <person name="Jeske O."/>
            <person name="Meyerdierks A."/>
            <person name="Storesund J.E."/>
            <person name="Kallscheuer N."/>
            <person name="Luecker S."/>
            <person name="Lage O.M."/>
            <person name="Pohl T."/>
            <person name="Merkel B.J."/>
            <person name="Hornburger P."/>
            <person name="Mueller R.-W."/>
            <person name="Bruemmer F."/>
            <person name="Labrenz M."/>
            <person name="Spormann A.M."/>
            <person name="Op den Camp H."/>
            <person name="Overmann J."/>
            <person name="Amann R."/>
            <person name="Jetten M.S.M."/>
            <person name="Mascher T."/>
            <person name="Medema M.H."/>
            <person name="Devos D.P."/>
            <person name="Kaster A.-K."/>
            <person name="Ovreas L."/>
            <person name="Rohde M."/>
            <person name="Galperin M.Y."/>
            <person name="Jogler C."/>
        </authorList>
    </citation>
    <scope>NUCLEOTIDE SEQUENCE [LARGE SCALE GENOMIC DNA]</scope>
    <source>
        <strain evidence="3 4">Pla163</strain>
    </source>
</reference>
<proteinExistence type="predicted"/>
<dbReference type="AlphaFoldDB" id="A0A518CYZ2"/>
<keyword evidence="1" id="KW-0732">Signal</keyword>
<feature type="chain" id="PRO_5021909529" description="Pyrrolo-quinoline quinone repeat domain-containing protein" evidence="1">
    <location>
        <begin position="34"/>
        <end position="1065"/>
    </location>
</feature>
<dbReference type="RefSeq" id="WP_145186003.1">
    <property type="nucleotide sequence ID" value="NZ_CP036290.1"/>
</dbReference>
<dbReference type="Proteomes" id="UP000319342">
    <property type="component" value="Chromosome"/>
</dbReference>
<dbReference type="OrthoDB" id="244732at2"/>
<feature type="domain" description="Pyrrolo-quinoline quinone repeat" evidence="2">
    <location>
        <begin position="196"/>
        <end position="387"/>
    </location>
</feature>
<dbReference type="Gene3D" id="2.130.10.10">
    <property type="entry name" value="YVTN repeat-like/Quinoprotein amine dehydrogenase"/>
    <property type="match status" value="1"/>
</dbReference>
<sequence precursor="true">MRTVTSDSDVITRTFAATLALGALLASAPPASAQMGDDATSAWTVEHATTTPYFDRGRATSAAGTVAVTVGEMRDVPSSSSASRYAFARGFGRDDGLERWSYVDERCNTALAVSVDPSGQRALVVERLEVVGSSDGTERTLVLDTVTGTVVTEAERPLQSFDARSKSVVDTLVHAADGSVVYRLDFYGIGVGANLRLEALDPDTAQVLWSIERAALEPFEFYESSSGESLAVSPDGAILYVAVERPDSQTGYQDRDTELLALSAIDGSELWRAIYATPGKTDRISRPMPTADSSGVCIVTHFLPQPATLGPVRRLSALDGSEIWSTPTDFTTWTWRMSPDSTQVVVGGWIGFGSPPNGTDLALQSFDVATGASMWSMSAVQAGTTDEPIDLAFAPDGSRVYASIWRGPLTFPYDSFPQIASVDASTGGDVRLTDVGPPSNKYHADFWIDAVARPGGGSQAAVGHSRIDVISNVGLGSDPRAAVDDTGSVVYAIEATQLLDQDSDAIGRVWLDADGEHLVLWKNAIDAFGRVTELHLERRRTDDGTLVASFVLPSLATSSERFDPEVSPSGRYVALQHIVTVSPNPIQRALSVYDIDTGQLILERVLPNNGNVARVAWSDDDSLLAWAQSGSTSTFGVLDVNTGQTLWQESIAASVFFYGTVSVRGLTFDPSGQTFTCLLNDISILQQDVDNYILVSRDAVSGQSNWRLDYNAEGSYWSDPSLYSTTAMPGAYQFGVQIPGATTSPDGSVVYTADVFLHPLRPVARVAATSATNGDLIWTRGTTIGPGEGARLVSLVTSADGRYVHVLCEGRGDVPGDPLRAYVATWNAATGAPLWQRFLDDELVAARRLVSLGAGDRIAVLGTLADTSGRAVGGSLVVLEASSGTELYRVAESAERGEWLDVAADRSGRTYVVGAFSGGELGVDGRSTRYDGAAYQMGPHTASVSSGARAEVVLDFQPDLAGDAYIVLGSATGAYPGTAVGGGFVLPLVVDAYTDFTLVGANSQFLPNSFGMLDAYGDAHCGIAVPPGTDPVLAGLNFCYAALVVDPLTGAATGVTQPVLLTLAP</sequence>
<dbReference type="SUPFAM" id="SSF50998">
    <property type="entry name" value="Quinoprotein alcohol dehydrogenase-like"/>
    <property type="match status" value="2"/>
</dbReference>
<evidence type="ECO:0000313" key="3">
    <source>
        <dbReference type="EMBL" id="QDU84451.1"/>
    </source>
</evidence>
<dbReference type="InterPro" id="IPR002372">
    <property type="entry name" value="PQQ_rpt_dom"/>
</dbReference>
<evidence type="ECO:0000313" key="4">
    <source>
        <dbReference type="Proteomes" id="UP000319342"/>
    </source>
</evidence>
<evidence type="ECO:0000256" key="1">
    <source>
        <dbReference type="SAM" id="SignalP"/>
    </source>
</evidence>
<dbReference type="InterPro" id="IPR011047">
    <property type="entry name" value="Quinoprotein_ADH-like_sf"/>
</dbReference>
<dbReference type="Pfam" id="PF13360">
    <property type="entry name" value="PQQ_2"/>
    <property type="match status" value="1"/>
</dbReference>
<dbReference type="PANTHER" id="PTHR34512">
    <property type="entry name" value="CELL SURFACE PROTEIN"/>
    <property type="match status" value="1"/>
</dbReference>
<gene>
    <name evidence="3" type="ORF">Pla163_15610</name>
</gene>
<organism evidence="3 4">
    <name type="scientific">Rohdeia mirabilis</name>
    <dbReference type="NCBI Taxonomy" id="2528008"/>
    <lineage>
        <taxon>Bacteria</taxon>
        <taxon>Pseudomonadati</taxon>
        <taxon>Planctomycetota</taxon>
        <taxon>Planctomycetia</taxon>
        <taxon>Planctomycetia incertae sedis</taxon>
        <taxon>Rohdeia</taxon>
    </lineage>
</organism>
<evidence type="ECO:0000259" key="2">
    <source>
        <dbReference type="Pfam" id="PF13360"/>
    </source>
</evidence>
<dbReference type="InterPro" id="IPR015943">
    <property type="entry name" value="WD40/YVTN_repeat-like_dom_sf"/>
</dbReference>
<dbReference type="PANTHER" id="PTHR34512:SF30">
    <property type="entry name" value="OUTER MEMBRANE PROTEIN ASSEMBLY FACTOR BAMB"/>
    <property type="match status" value="1"/>
</dbReference>
<dbReference type="Gene3D" id="2.40.128.630">
    <property type="match status" value="1"/>
</dbReference>
<name>A0A518CYZ2_9BACT</name>
<feature type="signal peptide" evidence="1">
    <location>
        <begin position="1"/>
        <end position="33"/>
    </location>
</feature>